<dbReference type="VEuPathDB" id="FungiDB:CAGL0C00605g"/>
<dbReference type="Proteomes" id="UP000054886">
    <property type="component" value="Unassembled WGS sequence"/>
</dbReference>
<proteinExistence type="predicted"/>
<reference evidence="3 4" key="1">
    <citation type="submission" date="2015-10" db="EMBL/GenBank/DDBJ databases">
        <title>Draft genomes sequences of Candida glabrata isolates 1A, 1B, 2A, 2B, 3A and 3B.</title>
        <authorList>
            <person name="Haavelsrud O.E."/>
            <person name="Gaustad P."/>
        </authorList>
    </citation>
    <scope>NUCLEOTIDE SEQUENCE [LARGE SCALE GENOMIC DNA]</scope>
    <source>
        <strain evidence="3">910700640</strain>
    </source>
</reference>
<dbReference type="InterPro" id="IPR001849">
    <property type="entry name" value="PH_domain"/>
</dbReference>
<dbReference type="SUPFAM" id="SSF50729">
    <property type="entry name" value="PH domain-like"/>
    <property type="match status" value="2"/>
</dbReference>
<dbReference type="VEuPathDB" id="FungiDB:B1J91_C00605g"/>
<dbReference type="OrthoDB" id="2157866at2759"/>
<organism evidence="3 4">
    <name type="scientific">Candida glabrata</name>
    <name type="common">Yeast</name>
    <name type="synonym">Torulopsis glabrata</name>
    <dbReference type="NCBI Taxonomy" id="5478"/>
    <lineage>
        <taxon>Eukaryota</taxon>
        <taxon>Fungi</taxon>
        <taxon>Dikarya</taxon>
        <taxon>Ascomycota</taxon>
        <taxon>Saccharomycotina</taxon>
        <taxon>Saccharomycetes</taxon>
        <taxon>Saccharomycetales</taxon>
        <taxon>Saccharomycetaceae</taxon>
        <taxon>Nakaseomyces</taxon>
    </lineage>
</organism>
<dbReference type="AlphaFoldDB" id="A0A0W0DWL2"/>
<evidence type="ECO:0000313" key="4">
    <source>
        <dbReference type="Proteomes" id="UP000054886"/>
    </source>
</evidence>
<dbReference type="OMA" id="GQFSYYK"/>
<evidence type="ECO:0000313" key="3">
    <source>
        <dbReference type="EMBL" id="KTB14173.1"/>
    </source>
</evidence>
<dbReference type="GO" id="GO:0005737">
    <property type="term" value="C:cytoplasm"/>
    <property type="evidence" value="ECO:0007669"/>
    <property type="project" value="EnsemblFungi"/>
</dbReference>
<dbReference type="InterPro" id="IPR016609">
    <property type="entry name" value="Opy1"/>
</dbReference>
<dbReference type="GO" id="GO:0005546">
    <property type="term" value="F:phosphatidylinositol-4,5-bisphosphate binding"/>
    <property type="evidence" value="ECO:0007669"/>
    <property type="project" value="EnsemblFungi"/>
</dbReference>
<dbReference type="VEuPathDB" id="FungiDB:GVI51_C00429"/>
<sequence>MVNSQEVLVSSYLKKKPTLSTTALSKKLEGNDQEHPQPSGSHHGHLYSPPLRWPRHGDHVYWCVLRRGQFSYYKTKDEKEAINVLPRKDILNYRVLKNDKTLLVYTKDKTLRFKCEPKILDLWEEGFKKLMEERDLKVDTRFADENTNQHAIIDENEDEDDEDDDEGELYLEFAHVSPTTPDNNGSTLGSKISEEDRKFFEKYDPQKPEHVIMSTTLYARIKTRFNRRKWKKFKVELSNRCIKLYSIKTGNLKNQFDLVNVIDCVEYESKDLQPVFSLISVNHRIKFKAKTEQLMIDWIVNIKSVILASRKTVSK</sequence>
<dbReference type="GO" id="GO:1902647">
    <property type="term" value="P:negative regulation of 1-phosphatidyl-1D-myo-inositol 4,5-bisphosphate biosynthetic process"/>
    <property type="evidence" value="ECO:0007669"/>
    <property type="project" value="EnsemblFungi"/>
</dbReference>
<name>A0A0W0DWL2_CANGB</name>
<dbReference type="PROSITE" id="PS50003">
    <property type="entry name" value="PH_DOMAIN"/>
    <property type="match status" value="1"/>
</dbReference>
<dbReference type="InterPro" id="IPR011993">
    <property type="entry name" value="PH-like_dom_sf"/>
</dbReference>
<comment type="caution">
    <text evidence="3">The sequence shown here is derived from an EMBL/GenBank/DDBJ whole genome shotgun (WGS) entry which is preliminary data.</text>
</comment>
<dbReference type="EMBL" id="LLZZ01000002">
    <property type="protein sequence ID" value="KTB14173.1"/>
    <property type="molecule type" value="Genomic_DNA"/>
</dbReference>
<dbReference type="GO" id="GO:0005886">
    <property type="term" value="C:plasma membrane"/>
    <property type="evidence" value="ECO:0007669"/>
    <property type="project" value="EnsemblFungi"/>
</dbReference>
<evidence type="ECO:0000259" key="1">
    <source>
        <dbReference type="PROSITE" id="PS50003"/>
    </source>
</evidence>
<dbReference type="VEuPathDB" id="FungiDB:GW608_C00429"/>
<accession>A0A0W0DWL2</accession>
<dbReference type="Pfam" id="PF00169">
    <property type="entry name" value="PH"/>
    <property type="match status" value="1"/>
</dbReference>
<protein>
    <submittedName>
        <fullName evidence="3">Protein OPY1</fullName>
    </submittedName>
</protein>
<dbReference type="EMBL" id="LLZZ01000184">
    <property type="protein sequence ID" value="KTA95470.1"/>
    <property type="molecule type" value="Genomic_DNA"/>
</dbReference>
<evidence type="ECO:0000313" key="2">
    <source>
        <dbReference type="EMBL" id="KTA95470.1"/>
    </source>
</evidence>
<dbReference type="SMART" id="SM00233">
    <property type="entry name" value="PH"/>
    <property type="match status" value="2"/>
</dbReference>
<dbReference type="Gene3D" id="2.30.29.30">
    <property type="entry name" value="Pleckstrin-homology domain (PH domain)/Phosphotyrosine-binding domain (PTB)"/>
    <property type="match status" value="2"/>
</dbReference>
<gene>
    <name evidence="2" type="ORF">AO440_000395</name>
    <name evidence="3" type="ORF">AO440_005662</name>
</gene>
<feature type="domain" description="PH" evidence="1">
    <location>
        <begin position="210"/>
        <end position="307"/>
    </location>
</feature>
<dbReference type="PIRSF" id="PIRSF013217">
    <property type="entry name" value="UCP013217_Opy1"/>
    <property type="match status" value="1"/>
</dbReference>
<dbReference type="VEuPathDB" id="FungiDB:GWK60_C00429"/>